<proteinExistence type="predicted"/>
<feature type="compositionally biased region" description="Basic residues" evidence="1">
    <location>
        <begin position="97"/>
        <end position="110"/>
    </location>
</feature>
<sequence length="147" mass="16282">MDTVDLNLTRGGFIMEIDILGIDLAKRVFQLHGADHRGRAVHRAKVSRGSLLEAVRTLKPRVVVMEACSTAHHWARRLQSLGIEVRLISPQYVSPSRRTRTTATMRKRSSRPPAGPPCASLQSSRSSNRTSRPHTACAQFYSATVPP</sequence>
<evidence type="ECO:0008006" key="4">
    <source>
        <dbReference type="Google" id="ProtNLM"/>
    </source>
</evidence>
<gene>
    <name evidence="2" type="ORF">CBM2613_P50016</name>
</gene>
<name>A0A375EBS3_9BURK</name>
<dbReference type="AlphaFoldDB" id="A0A375EBS3"/>
<geneLocation type="plasmid" evidence="3">
    <name>cbm2613_p</name>
</geneLocation>
<evidence type="ECO:0000313" key="3">
    <source>
        <dbReference type="Proteomes" id="UP000256952"/>
    </source>
</evidence>
<organism evidence="2 3">
    <name type="scientific">Cupriavidus taiwanensis</name>
    <dbReference type="NCBI Taxonomy" id="164546"/>
    <lineage>
        <taxon>Bacteria</taxon>
        <taxon>Pseudomonadati</taxon>
        <taxon>Pseudomonadota</taxon>
        <taxon>Betaproteobacteria</taxon>
        <taxon>Burkholderiales</taxon>
        <taxon>Burkholderiaceae</taxon>
        <taxon>Cupriavidus</taxon>
    </lineage>
</organism>
<reference evidence="3" key="1">
    <citation type="submission" date="2018-01" db="EMBL/GenBank/DDBJ databases">
        <authorList>
            <person name="Gaut B.S."/>
            <person name="Morton B.R."/>
            <person name="Clegg M.T."/>
            <person name="Duvall M.R."/>
        </authorList>
    </citation>
    <scope>NUCLEOTIDE SEQUENCE [LARGE SCALE GENOMIC DNA]</scope>
    <source>
        <plasmid evidence="3">Plasmid cbm2613_p</plasmid>
    </source>
</reference>
<protein>
    <recommendedName>
        <fullName evidence="4">Transposase</fullName>
    </recommendedName>
</protein>
<feature type="compositionally biased region" description="Low complexity" evidence="1">
    <location>
        <begin position="120"/>
        <end position="130"/>
    </location>
</feature>
<dbReference type="EMBL" id="LT976981">
    <property type="protein sequence ID" value="SOZ74556.1"/>
    <property type="molecule type" value="Genomic_DNA"/>
</dbReference>
<feature type="region of interest" description="Disordered" evidence="1">
    <location>
        <begin position="94"/>
        <end position="147"/>
    </location>
</feature>
<evidence type="ECO:0000256" key="1">
    <source>
        <dbReference type="SAM" id="MobiDB-lite"/>
    </source>
</evidence>
<evidence type="ECO:0000313" key="2">
    <source>
        <dbReference type="EMBL" id="SOZ74556.1"/>
    </source>
</evidence>
<dbReference type="Proteomes" id="UP000256952">
    <property type="component" value="Plasmid CBM2613_p"/>
</dbReference>
<keyword evidence="2" id="KW-0614">Plasmid</keyword>
<accession>A0A375EBS3</accession>